<gene>
    <name evidence="2" type="ORF">MM415A04379_0005</name>
</gene>
<dbReference type="InterPro" id="IPR036597">
    <property type="entry name" value="Fido-like_dom_sf"/>
</dbReference>
<evidence type="ECO:0000259" key="1">
    <source>
        <dbReference type="PROSITE" id="PS51459"/>
    </source>
</evidence>
<proteinExistence type="predicted"/>
<sequence>MTSQQLVDFVGNSNKIEGIVGDDEIKQSIKAWQYLSKQRQLTHEVILKTHEIIMQNLNPKIAGEYRKNNVGVFANGVMIHKCLRWELVLEHMDSYIGRYKEGIVAGEKGTRELNKDCKQAHIEFERIHPFEDGNGRVGRLLWLWMRERLCLPFRYIRSKDKAKYYDWFMTDKERHNLALAQEERAKEFMEMLISSSKDLKGD</sequence>
<dbReference type="InterPro" id="IPR003812">
    <property type="entry name" value="Fido"/>
</dbReference>
<protein>
    <submittedName>
        <fullName evidence="2">Putative Fic family protein</fullName>
    </submittedName>
</protein>
<dbReference type="SUPFAM" id="SSF140931">
    <property type="entry name" value="Fic-like"/>
    <property type="match status" value="1"/>
</dbReference>
<dbReference type="EMBL" id="MT141727">
    <property type="protein sequence ID" value="QJA69679.1"/>
    <property type="molecule type" value="Genomic_DNA"/>
</dbReference>
<dbReference type="Gene3D" id="1.10.3290.10">
    <property type="entry name" value="Fido-like domain"/>
    <property type="match status" value="1"/>
</dbReference>
<accession>A0A6M3JHN5</accession>
<dbReference type="PROSITE" id="PS51459">
    <property type="entry name" value="FIDO"/>
    <property type="match status" value="1"/>
</dbReference>
<organism evidence="2">
    <name type="scientific">viral metagenome</name>
    <dbReference type="NCBI Taxonomy" id="1070528"/>
    <lineage>
        <taxon>unclassified sequences</taxon>
        <taxon>metagenomes</taxon>
        <taxon>organismal metagenomes</taxon>
    </lineage>
</organism>
<dbReference type="PANTHER" id="PTHR13504">
    <property type="entry name" value="FIDO DOMAIN-CONTAINING PROTEIN DDB_G0283145"/>
    <property type="match status" value="1"/>
</dbReference>
<evidence type="ECO:0000313" key="2">
    <source>
        <dbReference type="EMBL" id="QJA69679.1"/>
    </source>
</evidence>
<dbReference type="InterPro" id="IPR040198">
    <property type="entry name" value="Fido_containing"/>
</dbReference>
<reference evidence="2" key="1">
    <citation type="submission" date="2020-03" db="EMBL/GenBank/DDBJ databases">
        <title>The deep terrestrial virosphere.</title>
        <authorList>
            <person name="Holmfeldt K."/>
            <person name="Nilsson E."/>
            <person name="Simone D."/>
            <person name="Lopez-Fernandez M."/>
            <person name="Wu X."/>
            <person name="de Brujin I."/>
            <person name="Lundin D."/>
            <person name="Andersson A."/>
            <person name="Bertilsson S."/>
            <person name="Dopson M."/>
        </authorList>
    </citation>
    <scope>NUCLEOTIDE SEQUENCE</scope>
    <source>
        <strain evidence="2">MM415A04379</strain>
    </source>
</reference>
<name>A0A6M3JHN5_9ZZZZ</name>
<dbReference type="Pfam" id="PF02661">
    <property type="entry name" value="Fic"/>
    <property type="match status" value="1"/>
</dbReference>
<dbReference type="AlphaFoldDB" id="A0A6M3JHN5"/>
<feature type="domain" description="Fido" evidence="1">
    <location>
        <begin position="41"/>
        <end position="194"/>
    </location>
</feature>
<dbReference type="PANTHER" id="PTHR13504:SF38">
    <property type="entry name" value="FIDO DOMAIN-CONTAINING PROTEIN"/>
    <property type="match status" value="1"/>
</dbReference>